<dbReference type="AlphaFoldDB" id="A0AAE1DAX3"/>
<comment type="caution">
    <text evidence="2">The sequence shown here is derived from an EMBL/GenBank/DDBJ whole genome shotgun (WGS) entry which is preliminary data.</text>
</comment>
<keyword evidence="3" id="KW-1185">Reference proteome</keyword>
<reference evidence="2" key="1">
    <citation type="journal article" date="2023" name="G3 (Bethesda)">
        <title>A reference genome for the long-term kleptoplast-retaining sea slug Elysia crispata morphotype clarki.</title>
        <authorList>
            <person name="Eastman K.E."/>
            <person name="Pendleton A.L."/>
            <person name="Shaikh M.A."/>
            <person name="Suttiyut T."/>
            <person name="Ogas R."/>
            <person name="Tomko P."/>
            <person name="Gavelis G."/>
            <person name="Widhalm J.R."/>
            <person name="Wisecaver J.H."/>
        </authorList>
    </citation>
    <scope>NUCLEOTIDE SEQUENCE</scope>
    <source>
        <strain evidence="2">ECLA1</strain>
    </source>
</reference>
<dbReference type="Proteomes" id="UP001283361">
    <property type="component" value="Unassembled WGS sequence"/>
</dbReference>
<organism evidence="2 3">
    <name type="scientific">Elysia crispata</name>
    <name type="common">lettuce slug</name>
    <dbReference type="NCBI Taxonomy" id="231223"/>
    <lineage>
        <taxon>Eukaryota</taxon>
        <taxon>Metazoa</taxon>
        <taxon>Spiralia</taxon>
        <taxon>Lophotrochozoa</taxon>
        <taxon>Mollusca</taxon>
        <taxon>Gastropoda</taxon>
        <taxon>Heterobranchia</taxon>
        <taxon>Euthyneura</taxon>
        <taxon>Panpulmonata</taxon>
        <taxon>Sacoglossa</taxon>
        <taxon>Placobranchoidea</taxon>
        <taxon>Plakobranchidae</taxon>
        <taxon>Elysia</taxon>
    </lineage>
</organism>
<gene>
    <name evidence="2" type="ORF">RRG08_007579</name>
</gene>
<evidence type="ECO:0000256" key="1">
    <source>
        <dbReference type="SAM" id="Phobius"/>
    </source>
</evidence>
<protein>
    <submittedName>
        <fullName evidence="2">Uncharacterized protein</fullName>
    </submittedName>
</protein>
<name>A0AAE1DAX3_9GAST</name>
<keyword evidence="1" id="KW-0812">Transmembrane</keyword>
<feature type="transmembrane region" description="Helical" evidence="1">
    <location>
        <begin position="17"/>
        <end position="35"/>
    </location>
</feature>
<sequence>MGAASIMSFFTDCPPRLIAGILVFVTMSHVPMQLLKIKDKQKLKKNGEGVYLDHPQILSLPTPAPRRAESLVPSPLHYGLLLGVKLQLWAMTVKTTQSVN</sequence>
<accession>A0AAE1DAX3</accession>
<keyword evidence="1" id="KW-1133">Transmembrane helix</keyword>
<dbReference type="EMBL" id="JAWDGP010004499">
    <property type="protein sequence ID" value="KAK3763801.1"/>
    <property type="molecule type" value="Genomic_DNA"/>
</dbReference>
<proteinExistence type="predicted"/>
<evidence type="ECO:0000313" key="2">
    <source>
        <dbReference type="EMBL" id="KAK3763801.1"/>
    </source>
</evidence>
<keyword evidence="1" id="KW-0472">Membrane</keyword>
<evidence type="ECO:0000313" key="3">
    <source>
        <dbReference type="Proteomes" id="UP001283361"/>
    </source>
</evidence>